<reference evidence="2" key="1">
    <citation type="journal article" date="2022" name="bioRxiv">
        <title>Sequencing and chromosome-scale assembly of the giantPleurodeles waltlgenome.</title>
        <authorList>
            <person name="Brown T."/>
            <person name="Elewa A."/>
            <person name="Iarovenko S."/>
            <person name="Subramanian E."/>
            <person name="Araus A.J."/>
            <person name="Petzold A."/>
            <person name="Susuki M."/>
            <person name="Suzuki K.-i.T."/>
            <person name="Hayashi T."/>
            <person name="Toyoda A."/>
            <person name="Oliveira C."/>
            <person name="Osipova E."/>
            <person name="Leigh N.D."/>
            <person name="Simon A."/>
            <person name="Yun M.H."/>
        </authorList>
    </citation>
    <scope>NUCLEOTIDE SEQUENCE</scope>
    <source>
        <strain evidence="2">20211129_DDA</strain>
        <tissue evidence="2">Liver</tissue>
    </source>
</reference>
<dbReference type="Proteomes" id="UP001066276">
    <property type="component" value="Chromosome 8"/>
</dbReference>
<protein>
    <submittedName>
        <fullName evidence="2">Uncharacterized protein</fullName>
    </submittedName>
</protein>
<accession>A0AAV7NS86</accession>
<comment type="caution">
    <text evidence="2">The sequence shown here is derived from an EMBL/GenBank/DDBJ whole genome shotgun (WGS) entry which is preliminary data.</text>
</comment>
<evidence type="ECO:0000313" key="3">
    <source>
        <dbReference type="Proteomes" id="UP001066276"/>
    </source>
</evidence>
<organism evidence="2 3">
    <name type="scientific">Pleurodeles waltl</name>
    <name type="common">Iberian ribbed newt</name>
    <dbReference type="NCBI Taxonomy" id="8319"/>
    <lineage>
        <taxon>Eukaryota</taxon>
        <taxon>Metazoa</taxon>
        <taxon>Chordata</taxon>
        <taxon>Craniata</taxon>
        <taxon>Vertebrata</taxon>
        <taxon>Euteleostomi</taxon>
        <taxon>Amphibia</taxon>
        <taxon>Batrachia</taxon>
        <taxon>Caudata</taxon>
        <taxon>Salamandroidea</taxon>
        <taxon>Salamandridae</taxon>
        <taxon>Pleurodelinae</taxon>
        <taxon>Pleurodeles</taxon>
    </lineage>
</organism>
<sequence length="128" mass="13582">MRTALTAPSAKSGGHPWSAPRSSPSSIVVCLHPANLCTVTRPDGRRCALPGSPLCKSHIVGLLHSLLLFSPALSSSRRSYEGGDSLRSLLHSQLASGRTSPLMMYARAEQSPEDPRDRRCSGSVGANM</sequence>
<name>A0AAV7NS86_PLEWA</name>
<evidence type="ECO:0000313" key="2">
    <source>
        <dbReference type="EMBL" id="KAJ1118379.1"/>
    </source>
</evidence>
<feature type="region of interest" description="Disordered" evidence="1">
    <location>
        <begin position="101"/>
        <end position="128"/>
    </location>
</feature>
<proteinExistence type="predicted"/>
<evidence type="ECO:0000256" key="1">
    <source>
        <dbReference type="SAM" id="MobiDB-lite"/>
    </source>
</evidence>
<feature type="region of interest" description="Disordered" evidence="1">
    <location>
        <begin position="1"/>
        <end position="20"/>
    </location>
</feature>
<gene>
    <name evidence="2" type="ORF">NDU88_006570</name>
</gene>
<dbReference type="AlphaFoldDB" id="A0AAV7NS86"/>
<keyword evidence="3" id="KW-1185">Reference proteome</keyword>
<dbReference type="EMBL" id="JANPWB010000012">
    <property type="protein sequence ID" value="KAJ1118379.1"/>
    <property type="molecule type" value="Genomic_DNA"/>
</dbReference>